<dbReference type="PROSITE" id="PS50076">
    <property type="entry name" value="DNAJ_2"/>
    <property type="match status" value="1"/>
</dbReference>
<dbReference type="SUPFAM" id="SSF46565">
    <property type="entry name" value="Chaperone J-domain"/>
    <property type="match status" value="1"/>
</dbReference>
<dbReference type="InterPro" id="IPR001623">
    <property type="entry name" value="DnaJ_domain"/>
</dbReference>
<dbReference type="KEGG" id="mic:Mic7113_1466"/>
<dbReference type="STRING" id="1173027.Mic7113_1466"/>
<keyword evidence="3" id="KW-1185">Reference proteome</keyword>
<evidence type="ECO:0000313" key="2">
    <source>
        <dbReference type="EMBL" id="AFZ17342.1"/>
    </source>
</evidence>
<dbReference type="Proteomes" id="UP000010471">
    <property type="component" value="Chromosome"/>
</dbReference>
<dbReference type="EMBL" id="CP003630">
    <property type="protein sequence ID" value="AFZ17342.1"/>
    <property type="molecule type" value="Genomic_DNA"/>
</dbReference>
<dbReference type="Gene3D" id="1.10.287.110">
    <property type="entry name" value="DnaJ domain"/>
    <property type="match status" value="1"/>
</dbReference>
<dbReference type="AlphaFoldDB" id="K9WCS7"/>
<dbReference type="PANTHER" id="PTHR44825">
    <property type="match status" value="1"/>
</dbReference>
<gene>
    <name evidence="2" type="ORF">Mic7113_1466</name>
</gene>
<sequence length="255" mass="29447">MGLKPRDKGDPTACLQPREGKPPHCWLYDQRQAVSLHKRIPVFGELTQQQRRIAAEARRLWEKGEIYTQLHRGVVIEAIPQVLEKFIRFKARAKIRDIPGKFRAADIEANVNLPTHLEAIEHAKQFINRILDSGIPNNIPARNNLHAYLEEWGGCFIRLDESGSGFYLRVTCEPEEQKQEEIPPLNFIPIDGEWWEVLGVKPEATPAEVKKAYRRLAGMFHPDINKSEEAHERTVALNRAYETYRELLRTVASQR</sequence>
<proteinExistence type="predicted"/>
<reference evidence="2 3" key="1">
    <citation type="submission" date="2012-06" db="EMBL/GenBank/DDBJ databases">
        <title>Finished chromosome of genome of Microcoleus sp. PCC 7113.</title>
        <authorList>
            <consortium name="US DOE Joint Genome Institute"/>
            <person name="Gugger M."/>
            <person name="Coursin T."/>
            <person name="Rippka R."/>
            <person name="Tandeau De Marsac N."/>
            <person name="Huntemann M."/>
            <person name="Wei C.-L."/>
            <person name="Han J."/>
            <person name="Detter J.C."/>
            <person name="Han C."/>
            <person name="Tapia R."/>
            <person name="Chen A."/>
            <person name="Kyrpides N."/>
            <person name="Mavromatis K."/>
            <person name="Markowitz V."/>
            <person name="Szeto E."/>
            <person name="Ivanova N."/>
            <person name="Pagani I."/>
            <person name="Pati A."/>
            <person name="Goodwin L."/>
            <person name="Nordberg H.P."/>
            <person name="Cantor M.N."/>
            <person name="Hua S.X."/>
            <person name="Woyke T."/>
            <person name="Kerfeld C.A."/>
        </authorList>
    </citation>
    <scope>NUCLEOTIDE SEQUENCE [LARGE SCALE GENOMIC DNA]</scope>
    <source>
        <strain evidence="2 3">PCC 7113</strain>
    </source>
</reference>
<organism evidence="2 3">
    <name type="scientific">Allocoleopsis franciscana PCC 7113</name>
    <dbReference type="NCBI Taxonomy" id="1173027"/>
    <lineage>
        <taxon>Bacteria</taxon>
        <taxon>Bacillati</taxon>
        <taxon>Cyanobacteriota</taxon>
        <taxon>Cyanophyceae</taxon>
        <taxon>Coleofasciculales</taxon>
        <taxon>Coleofasciculaceae</taxon>
        <taxon>Allocoleopsis</taxon>
        <taxon>Allocoleopsis franciscana</taxon>
    </lineage>
</organism>
<dbReference type="InterPro" id="IPR036869">
    <property type="entry name" value="J_dom_sf"/>
</dbReference>
<accession>K9WCS7</accession>
<protein>
    <submittedName>
        <fullName evidence="2">DnaJ-class molecular chaperone with C-terminal Zn finger domain</fullName>
    </submittedName>
</protein>
<dbReference type="InterPro" id="IPR052763">
    <property type="entry name" value="DnaJ_C4"/>
</dbReference>
<dbReference type="PRINTS" id="PR00625">
    <property type="entry name" value="JDOMAIN"/>
</dbReference>
<dbReference type="SMART" id="SM00271">
    <property type="entry name" value="DnaJ"/>
    <property type="match status" value="1"/>
</dbReference>
<evidence type="ECO:0000259" key="1">
    <source>
        <dbReference type="PROSITE" id="PS50076"/>
    </source>
</evidence>
<feature type="domain" description="J" evidence="1">
    <location>
        <begin position="193"/>
        <end position="255"/>
    </location>
</feature>
<dbReference type="CDD" id="cd06257">
    <property type="entry name" value="DnaJ"/>
    <property type="match status" value="1"/>
</dbReference>
<evidence type="ECO:0000313" key="3">
    <source>
        <dbReference type="Proteomes" id="UP000010471"/>
    </source>
</evidence>
<dbReference type="Pfam" id="PF00226">
    <property type="entry name" value="DnaJ"/>
    <property type="match status" value="1"/>
</dbReference>
<dbReference type="eggNOG" id="COG0484">
    <property type="taxonomic scope" value="Bacteria"/>
</dbReference>
<dbReference type="HOGENOM" id="CLU_1089110_0_0_3"/>
<dbReference type="PANTHER" id="PTHR44825:SF1">
    <property type="entry name" value="DNAJ HOMOLOG SUBFAMILY C MEMBER 4"/>
    <property type="match status" value="1"/>
</dbReference>
<name>K9WCS7_9CYAN</name>